<dbReference type="EMBL" id="AP018228">
    <property type="protein sequence ID" value="BAY87628.1"/>
    <property type="molecule type" value="Genomic_DNA"/>
</dbReference>
<dbReference type="Proteomes" id="UP000218418">
    <property type="component" value="Plasmid plasmid1"/>
</dbReference>
<keyword evidence="2" id="KW-1185">Reference proteome</keyword>
<organism evidence="1 2">
    <name type="scientific">Calothrix parasitica NIES-267</name>
    <dbReference type="NCBI Taxonomy" id="1973488"/>
    <lineage>
        <taxon>Bacteria</taxon>
        <taxon>Bacillati</taxon>
        <taxon>Cyanobacteriota</taxon>
        <taxon>Cyanophyceae</taxon>
        <taxon>Nostocales</taxon>
        <taxon>Calotrichaceae</taxon>
        <taxon>Calothrix</taxon>
    </lineage>
</organism>
<name>A0A1Z4M2M8_9CYAN</name>
<dbReference type="AlphaFoldDB" id="A0A1Z4M2M8"/>
<gene>
    <name evidence="1" type="ORF">NIES267_71520</name>
</gene>
<evidence type="ECO:0000313" key="2">
    <source>
        <dbReference type="Proteomes" id="UP000218418"/>
    </source>
</evidence>
<geneLocation type="plasmid" evidence="2">
    <name>Plasmid1 dna</name>
</geneLocation>
<keyword evidence="1" id="KW-0614">Plasmid</keyword>
<proteinExistence type="predicted"/>
<reference evidence="1 2" key="1">
    <citation type="submission" date="2017-06" db="EMBL/GenBank/DDBJ databases">
        <title>Genome sequencing of cyanobaciteial culture collection at National Institute for Environmental Studies (NIES).</title>
        <authorList>
            <person name="Hirose Y."/>
            <person name="Shimura Y."/>
            <person name="Fujisawa T."/>
            <person name="Nakamura Y."/>
            <person name="Kawachi M."/>
        </authorList>
    </citation>
    <scope>NUCLEOTIDE SEQUENCE [LARGE SCALE GENOMIC DNA]</scope>
    <source>
        <strain evidence="1 2">NIES-267</strain>
        <plasmid evidence="2">Plasmid1 dna</plasmid>
    </source>
</reference>
<sequence length="143" mass="17128">MVCKKMAKKNLLRELKAISSSKIKNVFAYSDYWELWELGEDKSALLLEEGSFEECLEALHFYIITELEYKIREEKNMTIREHPDWFPDELRKRHQLRVEEIKRECFQKGKCITPNWSLRSVRNRHQCKWIAKNGNPSPHYPGA</sequence>
<evidence type="ECO:0000313" key="1">
    <source>
        <dbReference type="EMBL" id="BAY87628.1"/>
    </source>
</evidence>
<protein>
    <submittedName>
        <fullName evidence="1">Uncharacterized protein</fullName>
    </submittedName>
</protein>
<accession>A0A1Z4M2M8</accession>